<keyword evidence="2 6" id="KW-0889">Transcription antitermination</keyword>
<dbReference type="OrthoDB" id="9811381at2"/>
<evidence type="ECO:0000256" key="3">
    <source>
        <dbReference type="ARBA" id="ARBA00022884"/>
    </source>
</evidence>
<dbReference type="InterPro" id="IPR011605">
    <property type="entry name" value="NusB_fam"/>
</dbReference>
<comment type="similarity">
    <text evidence="1 6">Belongs to the NusB family.</text>
</comment>
<evidence type="ECO:0000256" key="5">
    <source>
        <dbReference type="ARBA" id="ARBA00023163"/>
    </source>
</evidence>
<dbReference type="InterPro" id="IPR035926">
    <property type="entry name" value="NusB-like_sf"/>
</dbReference>
<dbReference type="RefSeq" id="WP_065254364.1">
    <property type="nucleotide sequence ID" value="NZ_CABHIH010000001.1"/>
</dbReference>
<gene>
    <name evidence="6" type="primary">nusB</name>
    <name evidence="8" type="ORF">CP373A1_03345</name>
</gene>
<evidence type="ECO:0000256" key="6">
    <source>
        <dbReference type="HAMAP-Rule" id="MF_00073"/>
    </source>
</evidence>
<name>A0A1B8RT11_9CLOT</name>
<feature type="domain" description="NusB/RsmB/TIM44" evidence="7">
    <location>
        <begin position="5"/>
        <end position="132"/>
    </location>
</feature>
<dbReference type="SUPFAM" id="SSF48013">
    <property type="entry name" value="NusB-like"/>
    <property type="match status" value="1"/>
</dbReference>
<accession>A0A1B8RT11</accession>
<dbReference type="GO" id="GO:0006353">
    <property type="term" value="P:DNA-templated transcription termination"/>
    <property type="evidence" value="ECO:0007669"/>
    <property type="project" value="UniProtKB-UniRule"/>
</dbReference>
<keyword evidence="5 6" id="KW-0804">Transcription</keyword>
<evidence type="ECO:0000256" key="4">
    <source>
        <dbReference type="ARBA" id="ARBA00023015"/>
    </source>
</evidence>
<proteinExistence type="inferred from homology"/>
<dbReference type="PANTHER" id="PTHR11078">
    <property type="entry name" value="N UTILIZATION SUBSTANCE PROTEIN B-RELATED"/>
    <property type="match status" value="1"/>
</dbReference>
<sequence length="134" mass="15465">MSRKDSREKALELVFGMTLSKDTPQEVIEMFKENSEEGLDGIDFGYINNILEGINEKRTELDSIIEKNLQNWKLDRISKINLCILEMGIYEMLYVEDVPEKVALNEALELTKRYSDEKSVSFVNGVLDKVLKNI</sequence>
<dbReference type="NCBIfam" id="TIGR01951">
    <property type="entry name" value="nusB"/>
    <property type="match status" value="1"/>
</dbReference>
<reference evidence="8 9" key="1">
    <citation type="submission" date="2016-06" db="EMBL/GenBank/DDBJ databases">
        <authorList>
            <person name="Kjaerup R.B."/>
            <person name="Dalgaard T.S."/>
            <person name="Juul-Madsen H.R."/>
        </authorList>
    </citation>
    <scope>NUCLEOTIDE SEQUENCE [LARGE SCALE GENOMIC DNA]</scope>
    <source>
        <strain evidence="8 9">373-A1</strain>
    </source>
</reference>
<dbReference type="Gene3D" id="1.10.940.10">
    <property type="entry name" value="NusB-like"/>
    <property type="match status" value="1"/>
</dbReference>
<organism evidence="8 9">
    <name type="scientific">Clostridium paraputrificum</name>
    <dbReference type="NCBI Taxonomy" id="29363"/>
    <lineage>
        <taxon>Bacteria</taxon>
        <taxon>Bacillati</taxon>
        <taxon>Bacillota</taxon>
        <taxon>Clostridia</taxon>
        <taxon>Eubacteriales</taxon>
        <taxon>Clostridiaceae</taxon>
        <taxon>Clostridium</taxon>
    </lineage>
</organism>
<evidence type="ECO:0000313" key="9">
    <source>
        <dbReference type="Proteomes" id="UP000092714"/>
    </source>
</evidence>
<dbReference type="EMBL" id="MAPZ01000010">
    <property type="protein sequence ID" value="OBY11971.1"/>
    <property type="molecule type" value="Genomic_DNA"/>
</dbReference>
<evidence type="ECO:0000256" key="1">
    <source>
        <dbReference type="ARBA" id="ARBA00005952"/>
    </source>
</evidence>
<protein>
    <recommendedName>
        <fullName evidence="6">Transcription antitermination protein NusB</fullName>
    </recommendedName>
    <alternativeName>
        <fullName evidence="6">Antitermination factor NusB</fullName>
    </alternativeName>
</protein>
<dbReference type="GO" id="GO:0031564">
    <property type="term" value="P:transcription antitermination"/>
    <property type="evidence" value="ECO:0007669"/>
    <property type="project" value="UniProtKB-KW"/>
</dbReference>
<keyword evidence="3 6" id="KW-0694">RNA-binding</keyword>
<dbReference type="AlphaFoldDB" id="A0A1B8RT11"/>
<dbReference type="Proteomes" id="UP000092714">
    <property type="component" value="Unassembled WGS sequence"/>
</dbReference>
<dbReference type="eggNOG" id="COG0781">
    <property type="taxonomic scope" value="Bacteria"/>
</dbReference>
<comment type="function">
    <text evidence="6">Involved in transcription antitermination. Required for transcription of ribosomal RNA (rRNA) genes. Binds specifically to the boxA antiterminator sequence of the ribosomal RNA (rrn) operons.</text>
</comment>
<keyword evidence="9" id="KW-1185">Reference proteome</keyword>
<evidence type="ECO:0000313" key="8">
    <source>
        <dbReference type="EMBL" id="OBY11971.1"/>
    </source>
</evidence>
<dbReference type="GO" id="GO:0005829">
    <property type="term" value="C:cytosol"/>
    <property type="evidence" value="ECO:0007669"/>
    <property type="project" value="TreeGrafter"/>
</dbReference>
<dbReference type="GO" id="GO:0003723">
    <property type="term" value="F:RNA binding"/>
    <property type="evidence" value="ECO:0007669"/>
    <property type="project" value="UniProtKB-UniRule"/>
</dbReference>
<dbReference type="HAMAP" id="MF_00073">
    <property type="entry name" value="NusB"/>
    <property type="match status" value="1"/>
</dbReference>
<dbReference type="Pfam" id="PF01029">
    <property type="entry name" value="NusB"/>
    <property type="match status" value="1"/>
</dbReference>
<dbReference type="InterPro" id="IPR006027">
    <property type="entry name" value="NusB_RsmB_TIM44"/>
</dbReference>
<dbReference type="PANTHER" id="PTHR11078:SF3">
    <property type="entry name" value="ANTITERMINATION NUSB DOMAIN-CONTAINING PROTEIN"/>
    <property type="match status" value="1"/>
</dbReference>
<comment type="caution">
    <text evidence="8">The sequence shown here is derived from an EMBL/GenBank/DDBJ whole genome shotgun (WGS) entry which is preliminary data.</text>
</comment>
<evidence type="ECO:0000256" key="2">
    <source>
        <dbReference type="ARBA" id="ARBA00022814"/>
    </source>
</evidence>
<keyword evidence="4 6" id="KW-0805">Transcription regulation</keyword>
<evidence type="ECO:0000259" key="7">
    <source>
        <dbReference type="Pfam" id="PF01029"/>
    </source>
</evidence>